<protein>
    <submittedName>
        <fullName evidence="1">3694_t:CDS:1</fullName>
    </submittedName>
</protein>
<gene>
    <name evidence="1" type="ORF">GMARGA_LOCUS23431</name>
</gene>
<feature type="non-terminal residue" evidence="1">
    <location>
        <position position="80"/>
    </location>
</feature>
<organism evidence="1 2">
    <name type="scientific">Gigaspora margarita</name>
    <dbReference type="NCBI Taxonomy" id="4874"/>
    <lineage>
        <taxon>Eukaryota</taxon>
        <taxon>Fungi</taxon>
        <taxon>Fungi incertae sedis</taxon>
        <taxon>Mucoromycota</taxon>
        <taxon>Glomeromycotina</taxon>
        <taxon>Glomeromycetes</taxon>
        <taxon>Diversisporales</taxon>
        <taxon>Gigasporaceae</taxon>
        <taxon>Gigaspora</taxon>
    </lineage>
</organism>
<dbReference type="EMBL" id="CAJVQB010023726">
    <property type="protein sequence ID" value="CAG8802544.1"/>
    <property type="molecule type" value="Genomic_DNA"/>
</dbReference>
<evidence type="ECO:0000313" key="1">
    <source>
        <dbReference type="EMBL" id="CAG8802544.1"/>
    </source>
</evidence>
<comment type="caution">
    <text evidence="1">The sequence shown here is derived from an EMBL/GenBank/DDBJ whole genome shotgun (WGS) entry which is preliminary data.</text>
</comment>
<reference evidence="1 2" key="1">
    <citation type="submission" date="2021-06" db="EMBL/GenBank/DDBJ databases">
        <authorList>
            <person name="Kallberg Y."/>
            <person name="Tangrot J."/>
            <person name="Rosling A."/>
        </authorList>
    </citation>
    <scope>NUCLEOTIDE SEQUENCE [LARGE SCALE GENOMIC DNA]</scope>
    <source>
        <strain evidence="1 2">120-4 pot B 10/14</strain>
    </source>
</reference>
<dbReference type="Proteomes" id="UP000789901">
    <property type="component" value="Unassembled WGS sequence"/>
</dbReference>
<proteinExistence type="predicted"/>
<sequence length="80" mass="8885">MLFLVLASAVNIDIKRRQGNTGHEPSCKNVEGGKYNALGQSCTDDTQCETEICRRLDQGANECHSSDKRNKEILVVIPKH</sequence>
<evidence type="ECO:0000313" key="2">
    <source>
        <dbReference type="Proteomes" id="UP000789901"/>
    </source>
</evidence>
<accession>A0ABN7VW18</accession>
<keyword evidence="2" id="KW-1185">Reference proteome</keyword>
<name>A0ABN7VW18_GIGMA</name>